<keyword evidence="2" id="KW-1185">Reference proteome</keyword>
<proteinExistence type="predicted"/>
<organism evidence="1 2">
    <name type="scientific">Prorocentrum cordatum</name>
    <dbReference type="NCBI Taxonomy" id="2364126"/>
    <lineage>
        <taxon>Eukaryota</taxon>
        <taxon>Sar</taxon>
        <taxon>Alveolata</taxon>
        <taxon>Dinophyceae</taxon>
        <taxon>Prorocentrales</taxon>
        <taxon>Prorocentraceae</taxon>
        <taxon>Prorocentrum</taxon>
    </lineage>
</organism>
<gene>
    <name evidence="1" type="ORF">PCOR1329_LOCUS36642</name>
</gene>
<dbReference type="EMBL" id="CAUYUJ010014456">
    <property type="protein sequence ID" value="CAK0841438.1"/>
    <property type="molecule type" value="Genomic_DNA"/>
</dbReference>
<name>A0ABN9T8L5_9DINO</name>
<evidence type="ECO:0000313" key="1">
    <source>
        <dbReference type="EMBL" id="CAK0841438.1"/>
    </source>
</evidence>
<accession>A0ABN9T8L5</accession>
<protein>
    <submittedName>
        <fullName evidence="1">Uncharacterized protein</fullName>
    </submittedName>
</protein>
<reference evidence="1" key="1">
    <citation type="submission" date="2023-10" db="EMBL/GenBank/DDBJ databases">
        <authorList>
            <person name="Chen Y."/>
            <person name="Shah S."/>
            <person name="Dougan E. K."/>
            <person name="Thang M."/>
            <person name="Chan C."/>
        </authorList>
    </citation>
    <scope>NUCLEOTIDE SEQUENCE [LARGE SCALE GENOMIC DNA]</scope>
</reference>
<comment type="caution">
    <text evidence="1">The sequence shown here is derived from an EMBL/GenBank/DDBJ whole genome shotgun (WGS) entry which is preliminary data.</text>
</comment>
<evidence type="ECO:0000313" key="2">
    <source>
        <dbReference type="Proteomes" id="UP001189429"/>
    </source>
</evidence>
<sequence length="114" mass="12285">MVLGGRELAREERRQRRLPAFLGAHFGEIRPAWWIGTATSAAWTSECWWLPSAARWGKRPLVVAPRLPKAFGGEAAHRPALGPPPLVDADVARLVAEVQAGGGYQLGDEVAPGP</sequence>
<dbReference type="Proteomes" id="UP001189429">
    <property type="component" value="Unassembled WGS sequence"/>
</dbReference>